<reference evidence="1 2" key="1">
    <citation type="journal article" date="2013" name="BMC Genomics">
        <title>The miniature genome of a carnivorous plant Genlisea aurea contains a low number of genes and short non-coding sequences.</title>
        <authorList>
            <person name="Leushkin E.V."/>
            <person name="Sutormin R.A."/>
            <person name="Nabieva E.R."/>
            <person name="Penin A.A."/>
            <person name="Kondrashov A.S."/>
            <person name="Logacheva M.D."/>
        </authorList>
    </citation>
    <scope>NUCLEOTIDE SEQUENCE [LARGE SCALE GENOMIC DNA]</scope>
</reference>
<name>S8DQL1_9LAMI</name>
<organism evidence="1 2">
    <name type="scientific">Genlisea aurea</name>
    <dbReference type="NCBI Taxonomy" id="192259"/>
    <lineage>
        <taxon>Eukaryota</taxon>
        <taxon>Viridiplantae</taxon>
        <taxon>Streptophyta</taxon>
        <taxon>Embryophyta</taxon>
        <taxon>Tracheophyta</taxon>
        <taxon>Spermatophyta</taxon>
        <taxon>Magnoliopsida</taxon>
        <taxon>eudicotyledons</taxon>
        <taxon>Gunneridae</taxon>
        <taxon>Pentapetalae</taxon>
        <taxon>asterids</taxon>
        <taxon>lamiids</taxon>
        <taxon>Lamiales</taxon>
        <taxon>Lentibulariaceae</taxon>
        <taxon>Genlisea</taxon>
    </lineage>
</organism>
<evidence type="ECO:0000313" key="2">
    <source>
        <dbReference type="Proteomes" id="UP000015453"/>
    </source>
</evidence>
<dbReference type="Proteomes" id="UP000015453">
    <property type="component" value="Unassembled WGS sequence"/>
</dbReference>
<comment type="caution">
    <text evidence="1">The sequence shown here is derived from an EMBL/GenBank/DDBJ whole genome shotgun (WGS) entry which is preliminary data.</text>
</comment>
<proteinExistence type="predicted"/>
<protein>
    <submittedName>
        <fullName evidence="1">Uncharacterized protein</fullName>
    </submittedName>
</protein>
<evidence type="ECO:0000313" key="1">
    <source>
        <dbReference type="EMBL" id="EPS62077.1"/>
    </source>
</evidence>
<gene>
    <name evidence="1" type="ORF">M569_12722</name>
</gene>
<accession>S8DQL1</accession>
<sequence length="76" mass="8330">MAGIVGQKDSVFHNQSDLVPTPLFGEEHICRKSGSASEAAVFDIRSFDFILAATVRYSFSHASGQEIEAKLERLTD</sequence>
<dbReference type="EMBL" id="AUSU01006413">
    <property type="protein sequence ID" value="EPS62077.1"/>
    <property type="molecule type" value="Genomic_DNA"/>
</dbReference>
<keyword evidence="2" id="KW-1185">Reference proteome</keyword>
<dbReference type="AlphaFoldDB" id="S8DQL1"/>